<feature type="compositionally biased region" description="Low complexity" evidence="11">
    <location>
        <begin position="25"/>
        <end position="38"/>
    </location>
</feature>
<evidence type="ECO:0000256" key="1">
    <source>
        <dbReference type="ARBA" id="ARBA00004245"/>
    </source>
</evidence>
<feature type="compositionally biased region" description="Polar residues" evidence="11">
    <location>
        <begin position="981"/>
        <end position="1000"/>
    </location>
</feature>
<comment type="similarity">
    <text evidence="9">Belongs to the TRAFAC class myosin-kinesin ATPase superfamily. Kinesin family.</text>
</comment>
<dbReference type="InterPro" id="IPR027640">
    <property type="entry name" value="Kinesin-like_fam"/>
</dbReference>
<dbReference type="GO" id="GO:0003777">
    <property type="term" value="F:microtubule motor activity"/>
    <property type="evidence" value="ECO:0007669"/>
    <property type="project" value="InterPro"/>
</dbReference>
<dbReference type="GO" id="GO:0008017">
    <property type="term" value="F:microtubule binding"/>
    <property type="evidence" value="ECO:0007669"/>
    <property type="project" value="InterPro"/>
</dbReference>
<dbReference type="PROSITE" id="PS50067">
    <property type="entry name" value="KINESIN_MOTOR_2"/>
    <property type="match status" value="1"/>
</dbReference>
<evidence type="ECO:0000256" key="11">
    <source>
        <dbReference type="SAM" id="MobiDB-lite"/>
    </source>
</evidence>
<reference evidence="13" key="1">
    <citation type="submission" date="2016-09" db="EMBL/GenBank/DDBJ databases">
        <authorList>
            <person name="Hebert L."/>
            <person name="Moumen B."/>
        </authorList>
    </citation>
    <scope>NUCLEOTIDE SEQUENCE [LARGE SCALE GENOMIC DNA]</scope>
    <source>
        <strain evidence="13">OVI</strain>
    </source>
</reference>
<dbReference type="GO" id="GO:0007052">
    <property type="term" value="P:mitotic spindle organization"/>
    <property type="evidence" value="ECO:0007669"/>
    <property type="project" value="TreeGrafter"/>
</dbReference>
<sequence length="1594" mass="182493">MSMHRDLLRIRRQTSNLVSSPSPPSSRASPRARVSSARGEQRQGASEAVHVAVRVRPLSVNEAGQDVIVSMDPSAKKIFVRNRGEEQQEFPFELPVWSCGGNALNGSPPVSQAALYKMVGQPLLDHAFEGFNSTLMVYGSTGSGKTYTMMGDMDGGFLGEDEDVLNDGEEGIVPRLCREMFQKIRDRSVSLSDGGTLTWDVHASYVEVYCEKISDLLNNGAPVTIREVITDNEAHFALNGAQRVNVRNSAEILHLLKIGNRHRKTASTAMNERSSRSHAIFVVELTEMLVVRGPDGECVGAPGKFLTVRLVDLAGSERVGEAGMSGQLFKEGVDINCSLFTLGMVIEALSDPSRRHMRPPYRDSTLTKILKDAFGGNSKTTMICTIAPTEAQRVHTVQTLQYGLKARRIVNKPCAKRGPSAKELRKASEEMLSLRQKRRERQPQGTGLEESYADLRRAGDGGLHNGGALRHSESSSEGKETSLGGSNFATDEERDRYRRKMEELEEEIERARARYREQGRELQNIRRESAAEAEVRLRALEAQFNEKENHLKRKGHEIQRKHRDAESRLKEFKNFSEERISDLLRAQGELKDKLHEKELAVGQRERELQEAQSRAEEEVSRLHQRMMQQERKWLERHKALEAEICAQEDKMRDRLRDAMERMRNVEEVAARRESELHRKWLDAQQATRELHHKLAESEAEKARQISQDRRETTKRESELAHKLEETERGRKALEREAVSLKTELDVLKEDYEMLAKNSREGCDAEARLLPLEEELKRREERLQQREEQAQASLDEVLKKQEELDRLHLAVIAKADAIEKDAVAALRERESRLQKREDELKSLEHELEARSAVLDVEAKYKSMEYDTKESGAEALASRERRATELLQDELQEALQRVHLDMKQREEKFDRMEDDIKRCREQLENLYNERDEMLRRASTSSAGRSCVFDSPLPVPPRGCRRCRSGTSWPSNCSTMGTGEENDASLSGRQFSPNQSSASQQEPRCSENGVEGGRSSELRPISALAGESVCLWLKNMLITMEERSRGLLEDLCYHEYSVLERMTSIGSLFSFGENAPNTRSPEVAARVVDRTSVSACSDHLRGGFRLGSICGVVPHDAPCVPSLMHTEADCGLRDAASEHEQLAQRIVAFERLQHQREVEFQQKDEQIREYLVEVEAMDRERMAMYRLKEEEHEAAAAQLQMAKREFDHRVNCMQQTLFCRGAQQHAESIVLQEAAERENIFRLFNIQLHKIFAHERNMAHHTNCVDLLRQREEVITLEEAQLQKRISQLKDEEDEWKRRRSTEETQILTYLLELQNEDMLRKQAIGEKGSREDTAKYCEDAELGVAGLCNVMHRVRDHTQKCELAVQKMESELEQQADAEKVLEEREAAVERRRRELSTSMESRERSLLDREMELEELTRRLKGDIQKRELAIQKMESELEQQADAEKVLEEREAAVERRRRELSTSMESRERSLLEQEVDLRKLSTKAGDNCRKRPGSRVAHNQEGSYYVDIKKLLEVCGFQLPGGKVEFPDGADTPIELTDNLIDVIESLRRQLKVWIQKYRVLKSDEKLECERCLWQNNRGATVCRCCGNAQLV</sequence>
<evidence type="ECO:0000256" key="5">
    <source>
        <dbReference type="ARBA" id="ARBA00022840"/>
    </source>
</evidence>
<dbReference type="InterPro" id="IPR001752">
    <property type="entry name" value="Kinesin_motor_dom"/>
</dbReference>
<evidence type="ECO:0000256" key="3">
    <source>
        <dbReference type="ARBA" id="ARBA00022701"/>
    </source>
</evidence>
<dbReference type="GO" id="GO:0007018">
    <property type="term" value="P:microtubule-based movement"/>
    <property type="evidence" value="ECO:0007669"/>
    <property type="project" value="InterPro"/>
</dbReference>
<dbReference type="PANTHER" id="PTHR47969">
    <property type="entry name" value="CHROMOSOME-ASSOCIATED KINESIN KIF4A-RELATED"/>
    <property type="match status" value="1"/>
</dbReference>
<feature type="coiled-coil region" evidence="10">
    <location>
        <begin position="594"/>
        <end position="675"/>
    </location>
</feature>
<evidence type="ECO:0000313" key="14">
    <source>
        <dbReference type="Proteomes" id="UP000195570"/>
    </source>
</evidence>
<proteinExistence type="inferred from homology"/>
<keyword evidence="3" id="KW-0493">Microtubule</keyword>
<dbReference type="GeneID" id="92381772"/>
<evidence type="ECO:0000256" key="2">
    <source>
        <dbReference type="ARBA" id="ARBA00022490"/>
    </source>
</evidence>
<evidence type="ECO:0000313" key="13">
    <source>
        <dbReference type="EMBL" id="SCU68248.1"/>
    </source>
</evidence>
<dbReference type="Proteomes" id="UP000195570">
    <property type="component" value="Unassembled WGS sequence"/>
</dbReference>
<keyword evidence="5 9" id="KW-0067">ATP-binding</keyword>
<evidence type="ECO:0000256" key="8">
    <source>
        <dbReference type="ARBA" id="ARBA00023212"/>
    </source>
</evidence>
<dbReference type="VEuPathDB" id="TriTrypDB:TEOVI_000783800"/>
<keyword evidence="7 9" id="KW-0505">Motor protein</keyword>
<dbReference type="RefSeq" id="XP_067079442.1">
    <property type="nucleotide sequence ID" value="XM_067223341.1"/>
</dbReference>
<feature type="coiled-coil region" evidence="10">
    <location>
        <begin position="1269"/>
        <end position="1303"/>
    </location>
</feature>
<comment type="caution">
    <text evidence="13">The sequence shown here is derived from an EMBL/GenBank/DDBJ whole genome shotgun (WGS) entry which is preliminary data.</text>
</comment>
<dbReference type="GO" id="GO:0005874">
    <property type="term" value="C:microtubule"/>
    <property type="evidence" value="ECO:0007669"/>
    <property type="project" value="UniProtKB-KW"/>
</dbReference>
<evidence type="ECO:0000259" key="12">
    <source>
        <dbReference type="PROSITE" id="PS50067"/>
    </source>
</evidence>
<dbReference type="Pfam" id="PF00225">
    <property type="entry name" value="Kinesin"/>
    <property type="match status" value="1"/>
</dbReference>
<evidence type="ECO:0000256" key="4">
    <source>
        <dbReference type="ARBA" id="ARBA00022741"/>
    </source>
</evidence>
<feature type="binding site" evidence="9">
    <location>
        <begin position="139"/>
        <end position="146"/>
    </location>
    <ligand>
        <name>ATP</name>
        <dbReference type="ChEBI" id="CHEBI:30616"/>
    </ligand>
</feature>
<dbReference type="GO" id="GO:0005875">
    <property type="term" value="C:microtubule associated complex"/>
    <property type="evidence" value="ECO:0007669"/>
    <property type="project" value="TreeGrafter"/>
</dbReference>
<evidence type="ECO:0000256" key="9">
    <source>
        <dbReference type="PROSITE-ProRule" id="PRU00283"/>
    </source>
</evidence>
<feature type="domain" description="Kinesin motor" evidence="12">
    <location>
        <begin position="48"/>
        <end position="409"/>
    </location>
</feature>
<dbReference type="FunFam" id="3.40.850.10:FF:000042">
    <property type="entry name" value="Kinesin family member 14"/>
    <property type="match status" value="1"/>
</dbReference>
<dbReference type="SMART" id="SM00129">
    <property type="entry name" value="KISc"/>
    <property type="match status" value="1"/>
</dbReference>
<keyword evidence="14" id="KW-1185">Reference proteome</keyword>
<dbReference type="InterPro" id="IPR036961">
    <property type="entry name" value="Kinesin_motor_dom_sf"/>
</dbReference>
<organism evidence="13 14">
    <name type="scientific">Trypanosoma equiperdum</name>
    <dbReference type="NCBI Taxonomy" id="5694"/>
    <lineage>
        <taxon>Eukaryota</taxon>
        <taxon>Discoba</taxon>
        <taxon>Euglenozoa</taxon>
        <taxon>Kinetoplastea</taxon>
        <taxon>Metakinetoplastina</taxon>
        <taxon>Trypanosomatida</taxon>
        <taxon>Trypanosomatidae</taxon>
        <taxon>Trypanosoma</taxon>
    </lineage>
</organism>
<dbReference type="InterPro" id="IPR027417">
    <property type="entry name" value="P-loop_NTPase"/>
</dbReference>
<dbReference type="SUPFAM" id="SSF52540">
    <property type="entry name" value="P-loop containing nucleoside triphosphate hydrolases"/>
    <property type="match status" value="1"/>
</dbReference>
<gene>
    <name evidence="13" type="ORF">TEOVI_000783800</name>
</gene>
<dbReference type="GO" id="GO:0005524">
    <property type="term" value="F:ATP binding"/>
    <property type="evidence" value="ECO:0007669"/>
    <property type="project" value="UniProtKB-UniRule"/>
</dbReference>
<evidence type="ECO:0000256" key="6">
    <source>
        <dbReference type="ARBA" id="ARBA00023054"/>
    </source>
</evidence>
<accession>A0A1G4I8D6</accession>
<name>A0A1G4I8D6_TRYEQ</name>
<dbReference type="EMBL" id="CZPT02000937">
    <property type="protein sequence ID" value="SCU68248.1"/>
    <property type="molecule type" value="Genomic_DNA"/>
</dbReference>
<protein>
    <submittedName>
        <fullName evidence="13">Kinesin, putative</fullName>
    </submittedName>
</protein>
<feature type="region of interest" description="Disordered" evidence="11">
    <location>
        <begin position="413"/>
        <end position="495"/>
    </location>
</feature>
<dbReference type="PANTHER" id="PTHR47969:SF15">
    <property type="entry name" value="CHROMOSOME-ASSOCIATED KINESIN KIF4A-RELATED"/>
    <property type="match status" value="1"/>
</dbReference>
<keyword evidence="2" id="KW-0963">Cytoplasm</keyword>
<keyword evidence="8" id="KW-0206">Cytoskeleton</keyword>
<feature type="compositionally biased region" description="Basic and acidic residues" evidence="11">
    <location>
        <begin position="470"/>
        <end position="480"/>
    </location>
</feature>
<feature type="compositionally biased region" description="Basic and acidic residues" evidence="11">
    <location>
        <begin position="420"/>
        <end position="429"/>
    </location>
</feature>
<evidence type="ECO:0000256" key="10">
    <source>
        <dbReference type="SAM" id="Coils"/>
    </source>
</evidence>
<feature type="region of interest" description="Disordered" evidence="11">
    <location>
        <begin position="693"/>
        <end position="727"/>
    </location>
</feature>
<dbReference type="PRINTS" id="PR00380">
    <property type="entry name" value="KINESINHEAVY"/>
</dbReference>
<feature type="region of interest" description="Disordered" evidence="11">
    <location>
        <begin position="968"/>
        <end position="1013"/>
    </location>
</feature>
<keyword evidence="4 9" id="KW-0547">Nucleotide-binding</keyword>
<feature type="region of interest" description="Disordered" evidence="11">
    <location>
        <begin position="11"/>
        <end position="47"/>
    </location>
</feature>
<dbReference type="GO" id="GO:0051231">
    <property type="term" value="P:spindle elongation"/>
    <property type="evidence" value="ECO:0007669"/>
    <property type="project" value="TreeGrafter"/>
</dbReference>
<feature type="coiled-coil region" evidence="10">
    <location>
        <begin position="1423"/>
        <end position="1450"/>
    </location>
</feature>
<feature type="coiled-coil region" evidence="10">
    <location>
        <begin position="1129"/>
        <end position="1202"/>
    </location>
</feature>
<keyword evidence="6 10" id="KW-0175">Coiled coil</keyword>
<evidence type="ECO:0000256" key="7">
    <source>
        <dbReference type="ARBA" id="ARBA00023175"/>
    </source>
</evidence>
<comment type="subcellular location">
    <subcellularLocation>
        <location evidence="1">Cytoplasm</location>
        <location evidence="1">Cytoskeleton</location>
    </subcellularLocation>
</comment>
<dbReference type="Gene3D" id="3.40.850.10">
    <property type="entry name" value="Kinesin motor domain"/>
    <property type="match status" value="1"/>
</dbReference>